<dbReference type="InterPro" id="IPR009057">
    <property type="entry name" value="Homeodomain-like_sf"/>
</dbReference>
<dbReference type="InterPro" id="IPR050204">
    <property type="entry name" value="AraC_XylS_family_regulators"/>
</dbReference>
<dbReference type="PANTHER" id="PTHR46796">
    <property type="entry name" value="HTH-TYPE TRANSCRIPTIONAL ACTIVATOR RHAS-RELATED"/>
    <property type="match status" value="1"/>
</dbReference>
<keyword evidence="3" id="KW-0804">Transcription</keyword>
<keyword evidence="1" id="KW-0805">Transcription regulation</keyword>
<dbReference type="PROSITE" id="PS01124">
    <property type="entry name" value="HTH_ARAC_FAMILY_2"/>
    <property type="match status" value="1"/>
</dbReference>
<dbReference type="Gene3D" id="1.10.10.60">
    <property type="entry name" value="Homeodomain-like"/>
    <property type="match status" value="2"/>
</dbReference>
<dbReference type="OrthoDB" id="2559672at2"/>
<protein>
    <submittedName>
        <fullName evidence="5">AraC family transcriptional regulator</fullName>
    </submittedName>
</protein>
<feature type="domain" description="HTH araC/xylS-type" evidence="4">
    <location>
        <begin position="146"/>
        <end position="243"/>
    </location>
</feature>
<dbReference type="InterPro" id="IPR037923">
    <property type="entry name" value="HTH-like"/>
</dbReference>
<dbReference type="InterPro" id="IPR018060">
    <property type="entry name" value="HTH_AraC"/>
</dbReference>
<evidence type="ECO:0000256" key="1">
    <source>
        <dbReference type="ARBA" id="ARBA00023015"/>
    </source>
</evidence>
<dbReference type="Gene3D" id="2.60.120.10">
    <property type="entry name" value="Jelly Rolls"/>
    <property type="match status" value="1"/>
</dbReference>
<dbReference type="InterPro" id="IPR014710">
    <property type="entry name" value="RmlC-like_jellyroll"/>
</dbReference>
<evidence type="ECO:0000313" key="6">
    <source>
        <dbReference type="Proteomes" id="UP000316639"/>
    </source>
</evidence>
<dbReference type="PANTHER" id="PTHR46796:SF2">
    <property type="entry name" value="TRANSCRIPTIONAL REGULATORY PROTEIN"/>
    <property type="match status" value="1"/>
</dbReference>
<dbReference type="AlphaFoldDB" id="A0A563EX90"/>
<evidence type="ECO:0000256" key="3">
    <source>
        <dbReference type="ARBA" id="ARBA00023163"/>
    </source>
</evidence>
<accession>A0A563EX90</accession>
<reference evidence="5 6" key="1">
    <citation type="submission" date="2019-07" db="EMBL/GenBank/DDBJ databases">
        <title>Lentzea xizangensis sp. nov., isolated from Qinghai-Tibetan Plateau Soils.</title>
        <authorList>
            <person name="Huang J."/>
        </authorList>
    </citation>
    <scope>NUCLEOTIDE SEQUENCE [LARGE SCALE GENOMIC DNA]</scope>
    <source>
        <strain evidence="5 6">FXJ1.1311</strain>
    </source>
</reference>
<dbReference type="InterPro" id="IPR003313">
    <property type="entry name" value="AraC-bd"/>
</dbReference>
<dbReference type="Pfam" id="PF12833">
    <property type="entry name" value="HTH_18"/>
    <property type="match status" value="1"/>
</dbReference>
<dbReference type="GO" id="GO:0043565">
    <property type="term" value="F:sequence-specific DNA binding"/>
    <property type="evidence" value="ECO:0007669"/>
    <property type="project" value="InterPro"/>
</dbReference>
<dbReference type="Proteomes" id="UP000316639">
    <property type="component" value="Unassembled WGS sequence"/>
</dbReference>
<proteinExistence type="predicted"/>
<dbReference type="EMBL" id="VOBR01000006">
    <property type="protein sequence ID" value="TWP52347.1"/>
    <property type="molecule type" value="Genomic_DNA"/>
</dbReference>
<dbReference type="SMART" id="SM00342">
    <property type="entry name" value="HTH_ARAC"/>
    <property type="match status" value="1"/>
</dbReference>
<name>A0A563EX90_9PSEU</name>
<evidence type="ECO:0000259" key="4">
    <source>
        <dbReference type="PROSITE" id="PS01124"/>
    </source>
</evidence>
<evidence type="ECO:0000256" key="2">
    <source>
        <dbReference type="ARBA" id="ARBA00023125"/>
    </source>
</evidence>
<dbReference type="SUPFAM" id="SSF51215">
    <property type="entry name" value="Regulatory protein AraC"/>
    <property type="match status" value="1"/>
</dbReference>
<dbReference type="SUPFAM" id="SSF46689">
    <property type="entry name" value="Homeodomain-like"/>
    <property type="match status" value="2"/>
</dbReference>
<sequence length="253" mass="27131">MRARFVRHRFAPHSHEVFAIGVLSAGAEDLRIGSETGRVTAGGVVMINPGVVHTGEPGGPDGWAYRVLYPDVGVVAEVAGSNAPWFTESVVYDEVAASAVLAAHVAAESGDRLASSSALRHALAVLWSGYGGRMPVAEPVENRVAEVVRDVLHERMADPPSLGELAEFAGVSQFGLVRAFRGRFGLPPHAYLTQQRIHAARALLDAGTPAARVAAEVGFTDQAHLSRHFRRFVGVTPGRYQRKNVQERRGGRS</sequence>
<organism evidence="5 6">
    <name type="scientific">Lentzea tibetensis</name>
    <dbReference type="NCBI Taxonomy" id="2591470"/>
    <lineage>
        <taxon>Bacteria</taxon>
        <taxon>Bacillati</taxon>
        <taxon>Actinomycetota</taxon>
        <taxon>Actinomycetes</taxon>
        <taxon>Pseudonocardiales</taxon>
        <taxon>Pseudonocardiaceae</taxon>
        <taxon>Lentzea</taxon>
    </lineage>
</organism>
<keyword evidence="2" id="KW-0238">DNA-binding</keyword>
<comment type="caution">
    <text evidence="5">The sequence shown here is derived from an EMBL/GenBank/DDBJ whole genome shotgun (WGS) entry which is preliminary data.</text>
</comment>
<dbReference type="GO" id="GO:0003700">
    <property type="term" value="F:DNA-binding transcription factor activity"/>
    <property type="evidence" value="ECO:0007669"/>
    <property type="project" value="InterPro"/>
</dbReference>
<keyword evidence="6" id="KW-1185">Reference proteome</keyword>
<gene>
    <name evidence="5" type="ORF">FKR81_10715</name>
</gene>
<evidence type="ECO:0000313" key="5">
    <source>
        <dbReference type="EMBL" id="TWP52347.1"/>
    </source>
</evidence>
<dbReference type="Pfam" id="PF02311">
    <property type="entry name" value="AraC_binding"/>
    <property type="match status" value="1"/>
</dbReference>